<evidence type="ECO:0000313" key="5">
    <source>
        <dbReference type="Proteomes" id="UP000007435"/>
    </source>
</evidence>
<evidence type="ECO:0000259" key="2">
    <source>
        <dbReference type="PROSITE" id="PS50110"/>
    </source>
</evidence>
<dbReference type="InterPro" id="IPR001789">
    <property type="entry name" value="Sig_transdc_resp-reg_receiver"/>
</dbReference>
<dbReference type="HOGENOM" id="CLU_000445_14_1_10"/>
<reference key="1">
    <citation type="submission" date="2010-11" db="EMBL/GenBank/DDBJ databases">
        <title>The complete genome of Leadbetterella byssophila DSM 17132.</title>
        <authorList>
            <consortium name="US DOE Joint Genome Institute (JGI-PGF)"/>
            <person name="Lucas S."/>
            <person name="Copeland A."/>
            <person name="Lapidus A."/>
            <person name="Glavina del Rio T."/>
            <person name="Dalin E."/>
            <person name="Tice H."/>
            <person name="Bruce D."/>
            <person name="Goodwin L."/>
            <person name="Pitluck S."/>
            <person name="Kyrpides N."/>
            <person name="Mavromatis K."/>
            <person name="Ivanova N."/>
            <person name="Teshima H."/>
            <person name="Brettin T."/>
            <person name="Detter J.C."/>
            <person name="Han C."/>
            <person name="Tapia R."/>
            <person name="Land M."/>
            <person name="Hauser L."/>
            <person name="Markowitz V."/>
            <person name="Cheng J.-F."/>
            <person name="Hugenholtz P."/>
            <person name="Woyke T."/>
            <person name="Wu D."/>
            <person name="Tindall B."/>
            <person name="Pomrenke H.G."/>
            <person name="Brambilla E."/>
            <person name="Klenk H.-P."/>
            <person name="Eisen J.A."/>
        </authorList>
    </citation>
    <scope>NUCLEOTIDE SEQUENCE [LARGE SCALE GENOMIC DNA]</scope>
    <source>
        <strain>DSM 17132</strain>
    </source>
</reference>
<evidence type="ECO:0000256" key="1">
    <source>
        <dbReference type="PROSITE-ProRule" id="PRU00169"/>
    </source>
</evidence>
<dbReference type="SMART" id="SM00448">
    <property type="entry name" value="REC"/>
    <property type="match status" value="1"/>
</dbReference>
<dbReference type="PROSITE" id="PS50110">
    <property type="entry name" value="RESPONSE_REGULATORY"/>
    <property type="match status" value="1"/>
</dbReference>
<dbReference type="EMBL" id="CP002305">
    <property type="protein sequence ID" value="ADQ17564.1"/>
    <property type="molecule type" value="Genomic_DNA"/>
</dbReference>
<dbReference type="RefSeq" id="WP_013408613.1">
    <property type="nucleotide sequence ID" value="NC_014655.1"/>
</dbReference>
<protein>
    <submittedName>
        <fullName evidence="4">Two component transcriptional regulator, LytTR family</fullName>
    </submittedName>
</protein>
<dbReference type="KEGG" id="lby:Lbys_1861"/>
<dbReference type="PROSITE" id="PS50930">
    <property type="entry name" value="HTH_LYTTR"/>
    <property type="match status" value="1"/>
</dbReference>
<feature type="modified residue" description="4-aspartylphosphate" evidence="1">
    <location>
        <position position="53"/>
    </location>
</feature>
<dbReference type="SUPFAM" id="SSF52172">
    <property type="entry name" value="CheY-like"/>
    <property type="match status" value="1"/>
</dbReference>
<organism evidence="4 5">
    <name type="scientific">Leadbetterella byssophila (strain DSM 17132 / JCM 16389 / KACC 11308 / NBRC 106382 / 4M15)</name>
    <dbReference type="NCBI Taxonomy" id="649349"/>
    <lineage>
        <taxon>Bacteria</taxon>
        <taxon>Pseudomonadati</taxon>
        <taxon>Bacteroidota</taxon>
        <taxon>Cytophagia</taxon>
        <taxon>Cytophagales</taxon>
        <taxon>Leadbetterellaceae</taxon>
        <taxon>Leadbetterella</taxon>
    </lineage>
</organism>
<gene>
    <name evidence="4" type="ordered locus">Lbys_1861</name>
</gene>
<dbReference type="PANTHER" id="PTHR37299">
    <property type="entry name" value="TRANSCRIPTIONAL REGULATOR-RELATED"/>
    <property type="match status" value="1"/>
</dbReference>
<keyword evidence="1" id="KW-0597">Phosphoprotein</keyword>
<reference evidence="4 5" key="2">
    <citation type="journal article" date="2011" name="Stand. Genomic Sci.">
        <title>Complete genome sequence of Leadbetterella byssophila type strain (4M15).</title>
        <authorList>
            <person name="Abt B."/>
            <person name="Teshima H."/>
            <person name="Lucas S."/>
            <person name="Lapidus A."/>
            <person name="Del Rio T.G."/>
            <person name="Nolan M."/>
            <person name="Tice H."/>
            <person name="Cheng J.F."/>
            <person name="Pitluck S."/>
            <person name="Liolios K."/>
            <person name="Pagani I."/>
            <person name="Ivanova N."/>
            <person name="Mavromatis K."/>
            <person name="Pati A."/>
            <person name="Tapia R."/>
            <person name="Han C."/>
            <person name="Goodwin L."/>
            <person name="Chen A."/>
            <person name="Palaniappan K."/>
            <person name="Land M."/>
            <person name="Hauser L."/>
            <person name="Chang Y.J."/>
            <person name="Jeffries C.D."/>
            <person name="Rohde M."/>
            <person name="Goker M."/>
            <person name="Tindall B.J."/>
            <person name="Detter J.C."/>
            <person name="Woyke T."/>
            <person name="Bristow J."/>
            <person name="Eisen J.A."/>
            <person name="Markowitz V."/>
            <person name="Hugenholtz P."/>
            <person name="Klenk H.P."/>
            <person name="Kyrpides N.C."/>
        </authorList>
    </citation>
    <scope>NUCLEOTIDE SEQUENCE [LARGE SCALE GENOMIC DNA]</scope>
    <source>
        <strain evidence="5">DSM 17132 / JCM 16389 / KACC 11308 / NBRC 106382 / 4M15</strain>
    </source>
</reference>
<dbReference type="eggNOG" id="COG3279">
    <property type="taxonomic scope" value="Bacteria"/>
</dbReference>
<keyword evidence="5" id="KW-1185">Reference proteome</keyword>
<dbReference type="Proteomes" id="UP000007435">
    <property type="component" value="Chromosome"/>
</dbReference>
<dbReference type="AlphaFoldDB" id="E4RR78"/>
<feature type="domain" description="HTH LytTR-type" evidence="3">
    <location>
        <begin position="124"/>
        <end position="227"/>
    </location>
</feature>
<dbReference type="STRING" id="649349.Lbys_1861"/>
<dbReference type="Gene3D" id="2.40.50.1020">
    <property type="entry name" value="LytTr DNA-binding domain"/>
    <property type="match status" value="1"/>
</dbReference>
<dbReference type="Gene3D" id="3.40.50.2300">
    <property type="match status" value="1"/>
</dbReference>
<evidence type="ECO:0000313" key="4">
    <source>
        <dbReference type="EMBL" id="ADQ17564.1"/>
    </source>
</evidence>
<dbReference type="Pfam" id="PF04397">
    <property type="entry name" value="LytTR"/>
    <property type="match status" value="1"/>
</dbReference>
<proteinExistence type="predicted"/>
<feature type="domain" description="Response regulatory" evidence="2">
    <location>
        <begin position="2"/>
        <end position="113"/>
    </location>
</feature>
<evidence type="ECO:0000259" key="3">
    <source>
        <dbReference type="PROSITE" id="PS50930"/>
    </source>
</evidence>
<dbReference type="OrthoDB" id="1646880at2"/>
<dbReference type="InterPro" id="IPR007492">
    <property type="entry name" value="LytTR_DNA-bd_dom"/>
</dbReference>
<dbReference type="Pfam" id="PF00072">
    <property type="entry name" value="Response_reg"/>
    <property type="match status" value="1"/>
</dbReference>
<sequence>MRVIIVDDEHIARTRISNLIKKLDGVEVLAECGNGQLAIKAINDLQPDLVFLDINIRDMDGFQVLEQIQTKPYIVFITAHEDFALKAFEYEAFDYLVKPFSEERFYKTVNKVLKLEESEHLKKIAIKQGHKTFLIPTEEINYILASGVYVEIYTDKGKYVHRETLNHLEQQLNPQYFVRVHRSAIVNITAVKELVHSEYSGVDARMKDGVLVSVSKTQKKIFLSKIK</sequence>
<dbReference type="SMART" id="SM00850">
    <property type="entry name" value="LytTR"/>
    <property type="match status" value="1"/>
</dbReference>
<name>E4RR78_LEAB4</name>
<accession>E4RR78</accession>
<dbReference type="InterPro" id="IPR011006">
    <property type="entry name" value="CheY-like_superfamily"/>
</dbReference>
<dbReference type="GO" id="GO:0003677">
    <property type="term" value="F:DNA binding"/>
    <property type="evidence" value="ECO:0007669"/>
    <property type="project" value="InterPro"/>
</dbReference>
<dbReference type="PANTHER" id="PTHR37299:SF1">
    <property type="entry name" value="STAGE 0 SPORULATION PROTEIN A HOMOLOG"/>
    <property type="match status" value="1"/>
</dbReference>
<dbReference type="GO" id="GO:0000156">
    <property type="term" value="F:phosphorelay response regulator activity"/>
    <property type="evidence" value="ECO:0007669"/>
    <property type="project" value="InterPro"/>
</dbReference>
<dbReference type="InterPro" id="IPR046947">
    <property type="entry name" value="LytR-like"/>
</dbReference>